<dbReference type="RefSeq" id="WP_082887105.1">
    <property type="nucleotide sequence ID" value="NZ_FKBS01000012.1"/>
</dbReference>
<feature type="chain" id="PRO_5007614197" evidence="2">
    <location>
        <begin position="30"/>
        <end position="442"/>
    </location>
</feature>
<evidence type="ECO:0000313" key="3">
    <source>
        <dbReference type="EMBL" id="SAI04823.1"/>
    </source>
</evidence>
<evidence type="ECO:0000256" key="1">
    <source>
        <dbReference type="SAM" id="MobiDB-lite"/>
    </source>
</evidence>
<dbReference type="AlphaFoldDB" id="A0A157M6Y4"/>
<dbReference type="Proteomes" id="UP000077037">
    <property type="component" value="Unassembled WGS sequence"/>
</dbReference>
<protein>
    <submittedName>
        <fullName evidence="3">Protein of uncharacterized function (DUF3443)</fullName>
    </submittedName>
</protein>
<reference evidence="3 4" key="1">
    <citation type="submission" date="2016-03" db="EMBL/GenBank/DDBJ databases">
        <authorList>
            <consortium name="Pathogen Informatics"/>
        </authorList>
    </citation>
    <scope>NUCLEOTIDE SEQUENCE [LARGE SCALE GENOMIC DNA]</scope>
    <source>
        <strain evidence="3 4">NCTC13364</strain>
    </source>
</reference>
<dbReference type="PROSITE" id="PS51257">
    <property type="entry name" value="PROKAR_LIPOPROTEIN"/>
    <property type="match status" value="1"/>
</dbReference>
<sequence>MNTKNLMHKARWITAACLMMLLAACGGGGGDDGASADSGSSKSGDNAVTAPAVDPNAPLPGSPSAQPTDSNAVNAIPVTVSNGADKPRNFPTASVTICAPGSNAATACATIDNVLVDTGSYGLRLFASAVPSATLATLTAQRDGAARIAECTLFVDSNAWGGVRNADVRLGAQTAQNVPIHIWGDPAIGGAVPDACVQNSYLGKVSDLGGNGILGVGVAPADCPACSTTANPRFYYSCNGAACTPITQAVANQVGNPVSRFAQHNNGVVLQMEPIGPNGKNVATGTLVFGIDTADNNTLQGKGSPVLRTNSAGDFDVIYKGNRIRGFTDSGSNGYFLSDTSIAHSRNSPDFYAPSTTQSISATLLDRSAPADAVGTALTFDVANADALFGTGNAAFNNLGGEIAGLFDLGLPFFYGRHVYYGLTGMVSAGGGTGPYVSYVSN</sequence>
<feature type="region of interest" description="Disordered" evidence="1">
    <location>
        <begin position="32"/>
        <end position="71"/>
    </location>
</feature>
<evidence type="ECO:0000256" key="2">
    <source>
        <dbReference type="SAM" id="SignalP"/>
    </source>
</evidence>
<gene>
    <name evidence="3" type="ORF">SAMEA1982600_01056</name>
</gene>
<organism evidence="3 4">
    <name type="scientific">Bordetella ansorpii</name>
    <dbReference type="NCBI Taxonomy" id="288768"/>
    <lineage>
        <taxon>Bacteria</taxon>
        <taxon>Pseudomonadati</taxon>
        <taxon>Pseudomonadota</taxon>
        <taxon>Betaproteobacteria</taxon>
        <taxon>Burkholderiales</taxon>
        <taxon>Alcaligenaceae</taxon>
        <taxon>Bordetella</taxon>
    </lineage>
</organism>
<keyword evidence="2" id="KW-0732">Signal</keyword>
<accession>A0A157M6Y4</accession>
<dbReference type="InterPro" id="IPR021847">
    <property type="entry name" value="DUF3443"/>
</dbReference>
<feature type="signal peptide" evidence="2">
    <location>
        <begin position="1"/>
        <end position="29"/>
    </location>
</feature>
<dbReference type="EMBL" id="FKBS01000012">
    <property type="protein sequence ID" value="SAI04823.1"/>
    <property type="molecule type" value="Genomic_DNA"/>
</dbReference>
<dbReference type="Pfam" id="PF11925">
    <property type="entry name" value="DUF3443"/>
    <property type="match status" value="1"/>
</dbReference>
<evidence type="ECO:0000313" key="4">
    <source>
        <dbReference type="Proteomes" id="UP000077037"/>
    </source>
</evidence>
<proteinExistence type="predicted"/>
<name>A0A157M6Y4_9BORD</name>
<feature type="compositionally biased region" description="Low complexity" evidence="1">
    <location>
        <begin position="33"/>
        <end position="45"/>
    </location>
</feature>
<dbReference type="OrthoDB" id="5289858at2"/>